<accession>A0A8J3WDX7</accession>
<organism evidence="1 2">
    <name type="scientific">Planobispora rosea</name>
    <dbReference type="NCBI Taxonomy" id="35762"/>
    <lineage>
        <taxon>Bacteria</taxon>
        <taxon>Bacillati</taxon>
        <taxon>Actinomycetota</taxon>
        <taxon>Actinomycetes</taxon>
        <taxon>Streptosporangiales</taxon>
        <taxon>Streptosporangiaceae</taxon>
        <taxon>Planobispora</taxon>
    </lineage>
</organism>
<gene>
    <name evidence="1" type="ORF">Pro02_48120</name>
</gene>
<evidence type="ECO:0000313" key="1">
    <source>
        <dbReference type="EMBL" id="GIH86404.1"/>
    </source>
</evidence>
<proteinExistence type="predicted"/>
<sequence>MNELATTTTGEALEEGGGVLSRLIRYGVLLVQLGYAAVRLSGLGEQIRATYAYVEGCAASVVQTAEQMARLEVDDDTVGEFRDAAAVATGVLDDAAAMAQATEEMSILFEEVRDAHQSDYGGVVEAIHTKDGRMAKSEFYSNR</sequence>
<comment type="caution">
    <text evidence="1">The sequence shown here is derived from an EMBL/GenBank/DDBJ whole genome shotgun (WGS) entry which is preliminary data.</text>
</comment>
<dbReference type="RefSeq" id="WP_189242982.1">
    <property type="nucleotide sequence ID" value="NZ_BMQP01000026.1"/>
</dbReference>
<dbReference type="Proteomes" id="UP000655044">
    <property type="component" value="Unassembled WGS sequence"/>
</dbReference>
<dbReference type="EMBL" id="BOOI01000046">
    <property type="protein sequence ID" value="GIH86404.1"/>
    <property type="molecule type" value="Genomic_DNA"/>
</dbReference>
<reference evidence="1" key="1">
    <citation type="submission" date="2021-01" db="EMBL/GenBank/DDBJ databases">
        <title>Whole genome shotgun sequence of Planobispora rosea NBRC 15558.</title>
        <authorList>
            <person name="Komaki H."/>
            <person name="Tamura T."/>
        </authorList>
    </citation>
    <scope>NUCLEOTIDE SEQUENCE</scope>
    <source>
        <strain evidence="1">NBRC 15558</strain>
    </source>
</reference>
<keyword evidence="2" id="KW-1185">Reference proteome</keyword>
<protein>
    <submittedName>
        <fullName evidence="1">Uncharacterized protein</fullName>
    </submittedName>
</protein>
<evidence type="ECO:0000313" key="2">
    <source>
        <dbReference type="Proteomes" id="UP000655044"/>
    </source>
</evidence>
<dbReference type="AlphaFoldDB" id="A0A8J3WDX7"/>
<name>A0A8J3WDX7_PLARO</name>